<evidence type="ECO:0000256" key="7">
    <source>
        <dbReference type="SAM" id="MobiDB-lite"/>
    </source>
</evidence>
<dbReference type="PANTHER" id="PTHR43772:SF2">
    <property type="entry name" value="PUTATIVE (AFU_ORTHOLOGUE AFUA_2G04480)-RELATED"/>
    <property type="match status" value="1"/>
</dbReference>
<dbReference type="Pfam" id="PF04616">
    <property type="entry name" value="Glyco_hydro_43"/>
    <property type="match status" value="1"/>
</dbReference>
<keyword evidence="2" id="KW-0858">Xylan degradation</keyword>
<dbReference type="Gene3D" id="2.115.10.20">
    <property type="entry name" value="Glycosyl hydrolase domain, family 43"/>
    <property type="match status" value="1"/>
</dbReference>
<feature type="region of interest" description="Disordered" evidence="7">
    <location>
        <begin position="25"/>
        <end position="46"/>
    </location>
</feature>
<keyword evidence="2" id="KW-0624">Polysaccharide degradation</keyword>
<evidence type="ECO:0000256" key="6">
    <source>
        <dbReference type="RuleBase" id="RU361187"/>
    </source>
</evidence>
<evidence type="ECO:0000256" key="2">
    <source>
        <dbReference type="ARBA" id="ARBA00022651"/>
    </source>
</evidence>
<dbReference type="InterPro" id="IPR023296">
    <property type="entry name" value="Glyco_hydro_beta-prop_sf"/>
</dbReference>
<evidence type="ECO:0000256" key="1">
    <source>
        <dbReference type="ARBA" id="ARBA00009865"/>
    </source>
</evidence>
<dbReference type="InterPro" id="IPR052176">
    <property type="entry name" value="Glycosyl_Hydrlase_43_Enz"/>
</dbReference>
<organism evidence="8 9">
    <name type="scientific">Aquipuribacter hungaricus</name>
    <dbReference type="NCBI Taxonomy" id="545624"/>
    <lineage>
        <taxon>Bacteria</taxon>
        <taxon>Bacillati</taxon>
        <taxon>Actinomycetota</taxon>
        <taxon>Actinomycetes</taxon>
        <taxon>Micrococcales</taxon>
        <taxon>Intrasporangiaceae</taxon>
        <taxon>Aquipuribacter</taxon>
    </lineage>
</organism>
<dbReference type="PANTHER" id="PTHR43772">
    <property type="entry name" value="ENDO-1,4-BETA-XYLANASE"/>
    <property type="match status" value="1"/>
</dbReference>
<reference evidence="9" key="1">
    <citation type="journal article" date="2019" name="Int. J. Syst. Evol. Microbiol.">
        <title>The Global Catalogue of Microorganisms (GCM) 10K type strain sequencing project: providing services to taxonomists for standard genome sequencing and annotation.</title>
        <authorList>
            <consortium name="The Broad Institute Genomics Platform"/>
            <consortium name="The Broad Institute Genome Sequencing Center for Infectious Disease"/>
            <person name="Wu L."/>
            <person name="Ma J."/>
        </authorList>
    </citation>
    <scope>NUCLEOTIDE SEQUENCE [LARGE SCALE GENOMIC DNA]</scope>
    <source>
        <strain evidence="9">NCAIM B.02333</strain>
    </source>
</reference>
<sequence>MTSPAHDGYFADPFVLRLPGGGYAAYGTGRPPSPGPDGTPGDPGPRAFEALASPDLRTWEPRGQVLERLAPEVGDEYWAPEVAAADGAFWMYYSVGHGISGHHVRVARSDEPFGPFVDCGTSLTPDERFAIDPHPFQDDDGIWYLFYARDVLEAARPGTHLAVVRLEDMTTPAGPPTVVLEPHDDWQLYESGRSMYGGVYEWHTIEGPSVVHRGGRYWMTYSGGAWTGDGYGVTWAVADHPLGPWTHPADAVPLLDTASTGLLGPGHNSLVVAPDGTDVVAFHAWDRPDGARQMHLRRVGFTPDGPLLGGPLG</sequence>
<gene>
    <name evidence="8" type="ORF">ACFOLH_15900</name>
</gene>
<keyword evidence="9" id="KW-1185">Reference proteome</keyword>
<dbReference type="InterPro" id="IPR006710">
    <property type="entry name" value="Glyco_hydro_43"/>
</dbReference>
<comment type="similarity">
    <text evidence="1 6">Belongs to the glycosyl hydrolase 43 family.</text>
</comment>
<comment type="caution">
    <text evidence="8">The sequence shown here is derived from an EMBL/GenBank/DDBJ whole genome shotgun (WGS) entry which is preliminary data.</text>
</comment>
<evidence type="ECO:0000313" key="9">
    <source>
        <dbReference type="Proteomes" id="UP001595685"/>
    </source>
</evidence>
<dbReference type="GO" id="GO:0016787">
    <property type="term" value="F:hydrolase activity"/>
    <property type="evidence" value="ECO:0007669"/>
    <property type="project" value="UniProtKB-KW"/>
</dbReference>
<keyword evidence="5 6" id="KW-0326">Glycosidase</keyword>
<dbReference type="SUPFAM" id="SSF75005">
    <property type="entry name" value="Arabinanase/levansucrase/invertase"/>
    <property type="match status" value="1"/>
</dbReference>
<evidence type="ECO:0000256" key="4">
    <source>
        <dbReference type="ARBA" id="ARBA00023277"/>
    </source>
</evidence>
<keyword evidence="4" id="KW-0119">Carbohydrate metabolism</keyword>
<protein>
    <submittedName>
        <fullName evidence="8">Glycoside hydrolase family 43 protein</fullName>
    </submittedName>
</protein>
<dbReference type="RefSeq" id="WP_340295565.1">
    <property type="nucleotide sequence ID" value="NZ_JBBEOI010000261.1"/>
</dbReference>
<proteinExistence type="inferred from homology"/>
<keyword evidence="3 6" id="KW-0378">Hydrolase</keyword>
<dbReference type="CDD" id="cd08991">
    <property type="entry name" value="GH43_HoAraf43-like"/>
    <property type="match status" value="1"/>
</dbReference>
<dbReference type="EMBL" id="JBHRWW010000013">
    <property type="protein sequence ID" value="MFC3689833.1"/>
    <property type="molecule type" value="Genomic_DNA"/>
</dbReference>
<evidence type="ECO:0000256" key="3">
    <source>
        <dbReference type="ARBA" id="ARBA00022801"/>
    </source>
</evidence>
<accession>A0ABV7WMP9</accession>
<evidence type="ECO:0000256" key="5">
    <source>
        <dbReference type="ARBA" id="ARBA00023295"/>
    </source>
</evidence>
<evidence type="ECO:0000313" key="8">
    <source>
        <dbReference type="EMBL" id="MFC3689833.1"/>
    </source>
</evidence>
<dbReference type="Proteomes" id="UP001595685">
    <property type="component" value="Unassembled WGS sequence"/>
</dbReference>
<name>A0ABV7WMP9_9MICO</name>